<dbReference type="InterPro" id="IPR000846">
    <property type="entry name" value="DapB_N"/>
</dbReference>
<evidence type="ECO:0000256" key="12">
    <source>
        <dbReference type="ARBA" id="ARBA00049396"/>
    </source>
</evidence>
<dbReference type="SUPFAM" id="SSF51735">
    <property type="entry name" value="NAD(P)-binding Rossmann-fold domains"/>
    <property type="match status" value="1"/>
</dbReference>
<dbReference type="SUPFAM" id="SSF55347">
    <property type="entry name" value="Glyceraldehyde-3-phosphate dehydrogenase-like, C-terminal domain"/>
    <property type="match status" value="1"/>
</dbReference>
<dbReference type="PANTHER" id="PTHR20836">
    <property type="entry name" value="DIHYDRODIPICOLINATE REDUCTASE"/>
    <property type="match status" value="1"/>
</dbReference>
<comment type="catalytic activity">
    <reaction evidence="11">
        <text>(S)-2,3,4,5-tetrahydrodipicolinate + NADP(+) + H2O = (2S,4S)-4-hydroxy-2,3,4,5-tetrahydrodipicolinate + NADPH + H(+)</text>
        <dbReference type="Rhea" id="RHEA:35331"/>
        <dbReference type="ChEBI" id="CHEBI:15377"/>
        <dbReference type="ChEBI" id="CHEBI:15378"/>
        <dbReference type="ChEBI" id="CHEBI:16845"/>
        <dbReference type="ChEBI" id="CHEBI:57783"/>
        <dbReference type="ChEBI" id="CHEBI:58349"/>
        <dbReference type="ChEBI" id="CHEBI:67139"/>
        <dbReference type="EC" id="1.17.1.8"/>
    </reaction>
</comment>
<dbReference type="Pfam" id="PF05173">
    <property type="entry name" value="DapB_C"/>
    <property type="match status" value="1"/>
</dbReference>
<dbReference type="GO" id="GO:0008839">
    <property type="term" value="F:4-hydroxy-tetrahydrodipicolinate reductase"/>
    <property type="evidence" value="ECO:0007669"/>
    <property type="project" value="UniProtKB-EC"/>
</dbReference>
<gene>
    <name evidence="15" type="ORF">S01H4_37722</name>
</gene>
<keyword evidence="6" id="KW-0560">Oxidoreductase</keyword>
<evidence type="ECO:0000256" key="11">
    <source>
        <dbReference type="ARBA" id="ARBA00049080"/>
    </source>
</evidence>
<dbReference type="AlphaFoldDB" id="X1E151"/>
<accession>X1E151</accession>
<evidence type="ECO:0000256" key="6">
    <source>
        <dbReference type="ARBA" id="ARBA00023002"/>
    </source>
</evidence>
<dbReference type="PROSITE" id="PS01298">
    <property type="entry name" value="DAPB"/>
    <property type="match status" value="1"/>
</dbReference>
<dbReference type="GO" id="GO:0009089">
    <property type="term" value="P:lysine biosynthetic process via diaminopimelate"/>
    <property type="evidence" value="ECO:0007669"/>
    <property type="project" value="InterPro"/>
</dbReference>
<evidence type="ECO:0000256" key="10">
    <source>
        <dbReference type="ARBA" id="ARBA00038983"/>
    </source>
</evidence>
<comment type="caution">
    <text evidence="15">The sequence shown here is derived from an EMBL/GenBank/DDBJ whole genome shotgun (WGS) entry which is preliminary data.</text>
</comment>
<dbReference type="HAMAP" id="MF_00102">
    <property type="entry name" value="DapB"/>
    <property type="match status" value="1"/>
</dbReference>
<evidence type="ECO:0000259" key="14">
    <source>
        <dbReference type="Pfam" id="PF05173"/>
    </source>
</evidence>
<dbReference type="InterPro" id="IPR036291">
    <property type="entry name" value="NAD(P)-bd_dom_sf"/>
</dbReference>
<keyword evidence="2" id="KW-0963">Cytoplasm</keyword>
<feature type="domain" description="Dihydrodipicolinate reductase N-terminal" evidence="13">
    <location>
        <begin position="1"/>
        <end position="117"/>
    </location>
</feature>
<evidence type="ECO:0000256" key="5">
    <source>
        <dbReference type="ARBA" id="ARBA00022915"/>
    </source>
</evidence>
<dbReference type="PANTHER" id="PTHR20836:SF0">
    <property type="entry name" value="4-HYDROXY-TETRAHYDRODIPICOLINATE REDUCTASE 1, CHLOROPLASTIC-RELATED"/>
    <property type="match status" value="1"/>
</dbReference>
<dbReference type="CDD" id="cd02274">
    <property type="entry name" value="DHDPR_N"/>
    <property type="match status" value="1"/>
</dbReference>
<evidence type="ECO:0000313" key="15">
    <source>
        <dbReference type="EMBL" id="GAH02398.1"/>
    </source>
</evidence>
<comment type="catalytic activity">
    <reaction evidence="12">
        <text>(S)-2,3,4,5-tetrahydrodipicolinate + NAD(+) + H2O = (2S,4S)-4-hydroxy-2,3,4,5-tetrahydrodipicolinate + NADH + H(+)</text>
        <dbReference type="Rhea" id="RHEA:35323"/>
        <dbReference type="ChEBI" id="CHEBI:15377"/>
        <dbReference type="ChEBI" id="CHEBI:15378"/>
        <dbReference type="ChEBI" id="CHEBI:16845"/>
        <dbReference type="ChEBI" id="CHEBI:57540"/>
        <dbReference type="ChEBI" id="CHEBI:57945"/>
        <dbReference type="ChEBI" id="CHEBI:67139"/>
        <dbReference type="EC" id="1.17.1.8"/>
    </reaction>
</comment>
<evidence type="ECO:0000259" key="13">
    <source>
        <dbReference type="Pfam" id="PF01113"/>
    </source>
</evidence>
<dbReference type="FunFam" id="3.30.360.10:FF:000009">
    <property type="entry name" value="4-hydroxy-tetrahydrodipicolinate reductase"/>
    <property type="match status" value="1"/>
</dbReference>
<comment type="similarity">
    <text evidence="1">Belongs to the DapB family.</text>
</comment>
<keyword evidence="8" id="KW-0457">Lysine biosynthesis</keyword>
<dbReference type="Pfam" id="PF01113">
    <property type="entry name" value="DapB_N"/>
    <property type="match status" value="1"/>
</dbReference>
<dbReference type="InterPro" id="IPR023940">
    <property type="entry name" value="DHDPR_bac"/>
</dbReference>
<evidence type="ECO:0000256" key="7">
    <source>
        <dbReference type="ARBA" id="ARBA00023027"/>
    </source>
</evidence>
<organism evidence="15">
    <name type="scientific">marine sediment metagenome</name>
    <dbReference type="NCBI Taxonomy" id="412755"/>
    <lineage>
        <taxon>unclassified sequences</taxon>
        <taxon>metagenomes</taxon>
        <taxon>ecological metagenomes</taxon>
    </lineage>
</organism>
<protein>
    <recommendedName>
        <fullName evidence="10">4-hydroxy-tetrahydrodipicolinate reductase</fullName>
        <ecNumber evidence="10">1.17.1.8</ecNumber>
    </recommendedName>
</protein>
<keyword evidence="7" id="KW-0520">NAD</keyword>
<dbReference type="EC" id="1.17.1.8" evidence="10"/>
<evidence type="ECO:0000256" key="8">
    <source>
        <dbReference type="ARBA" id="ARBA00023154"/>
    </source>
</evidence>
<keyword evidence="5" id="KW-0220">Diaminopimelate biosynthesis</keyword>
<dbReference type="InterPro" id="IPR022663">
    <property type="entry name" value="DapB_C"/>
</dbReference>
<feature type="non-terminal residue" evidence="15">
    <location>
        <position position="256"/>
    </location>
</feature>
<sequence length="256" mass="27908">MGKLISKLALEDKDIDVVAACDAKSIGKNLANIVGTSDPTEVRISDVKNLKKVINDTNPDIAVDFTVARATEKNCMICAENRIRCVIGTTALSQEFLDKFEREVKKNHAPAVISPNMATGVNVLFKMASTLTSYLSDWDIEVIETHHHRKVDAPSGTALKLGQILSETIGSDFEKIAKFGRQRGPSKRLVGAKKEIGIHSIRGGDIVGDHIILYAGPGERIELKHQAHSRACFADGSILAIKFIATAKEDKIYTTQ</sequence>
<proteinExistence type="inferred from homology"/>
<evidence type="ECO:0000256" key="9">
    <source>
        <dbReference type="ARBA" id="ARBA00037922"/>
    </source>
</evidence>
<evidence type="ECO:0000256" key="1">
    <source>
        <dbReference type="ARBA" id="ARBA00006642"/>
    </source>
</evidence>
<reference evidence="15" key="1">
    <citation type="journal article" date="2014" name="Front. Microbiol.">
        <title>High frequency of phylogenetically diverse reductive dehalogenase-homologous genes in deep subseafloor sedimentary metagenomes.</title>
        <authorList>
            <person name="Kawai M."/>
            <person name="Futagami T."/>
            <person name="Toyoda A."/>
            <person name="Takaki Y."/>
            <person name="Nishi S."/>
            <person name="Hori S."/>
            <person name="Arai W."/>
            <person name="Tsubouchi T."/>
            <person name="Morono Y."/>
            <person name="Uchiyama I."/>
            <person name="Ito T."/>
            <person name="Fujiyama A."/>
            <person name="Inagaki F."/>
            <person name="Takami H."/>
        </authorList>
    </citation>
    <scope>NUCLEOTIDE SEQUENCE</scope>
    <source>
        <strain evidence="15">Expedition CK06-06</strain>
    </source>
</reference>
<dbReference type="Gene3D" id="3.40.50.720">
    <property type="entry name" value="NAD(P)-binding Rossmann-like Domain"/>
    <property type="match status" value="1"/>
</dbReference>
<name>X1E151_9ZZZZ</name>
<keyword evidence="3" id="KW-0028">Amino-acid biosynthesis</keyword>
<evidence type="ECO:0000256" key="3">
    <source>
        <dbReference type="ARBA" id="ARBA00022605"/>
    </source>
</evidence>
<comment type="pathway">
    <text evidence="9">Amino-acid biosynthesis; L-lysine biosynthesis via DAP pathway; (S)-tetrahydrodipicolinate from L-aspartate: step 4/4.</text>
</comment>
<dbReference type="Gene3D" id="3.30.360.10">
    <property type="entry name" value="Dihydrodipicolinate Reductase, domain 2"/>
    <property type="match status" value="1"/>
</dbReference>
<dbReference type="PIRSF" id="PIRSF000161">
    <property type="entry name" value="DHPR"/>
    <property type="match status" value="1"/>
</dbReference>
<dbReference type="InterPro" id="IPR022664">
    <property type="entry name" value="DapB_N_CS"/>
</dbReference>
<evidence type="ECO:0000256" key="4">
    <source>
        <dbReference type="ARBA" id="ARBA00022857"/>
    </source>
</evidence>
<keyword evidence="4" id="KW-0521">NADP</keyword>
<dbReference type="EMBL" id="BART01020285">
    <property type="protein sequence ID" value="GAH02398.1"/>
    <property type="molecule type" value="Genomic_DNA"/>
</dbReference>
<dbReference type="GO" id="GO:0019877">
    <property type="term" value="P:diaminopimelate biosynthetic process"/>
    <property type="evidence" value="ECO:0007669"/>
    <property type="project" value="UniProtKB-KW"/>
</dbReference>
<dbReference type="NCBIfam" id="TIGR00036">
    <property type="entry name" value="dapB"/>
    <property type="match status" value="1"/>
</dbReference>
<feature type="domain" description="Dihydrodipicolinate reductase C-terminal" evidence="14">
    <location>
        <begin position="120"/>
        <end position="254"/>
    </location>
</feature>
<evidence type="ECO:0000256" key="2">
    <source>
        <dbReference type="ARBA" id="ARBA00022490"/>
    </source>
</evidence>